<keyword evidence="1" id="KW-0472">Membrane</keyword>
<dbReference type="KEGG" id="cad:Curi_c06430"/>
<evidence type="ECO:0008006" key="4">
    <source>
        <dbReference type="Google" id="ProtNLM"/>
    </source>
</evidence>
<dbReference type="HOGENOM" id="CLU_1544907_0_0_9"/>
<dbReference type="STRING" id="1128398.Curi_c06430"/>
<reference evidence="2 3" key="1">
    <citation type="journal article" date="2012" name="PLoS ONE">
        <title>The purine-utilizing bacterium Clostridium acidurici 9a: a genome-guided metabolic reconsideration.</title>
        <authorList>
            <person name="Hartwich K."/>
            <person name="Poehlein A."/>
            <person name="Daniel R."/>
        </authorList>
    </citation>
    <scope>NUCLEOTIDE SEQUENCE [LARGE SCALE GENOMIC DNA]</scope>
    <source>
        <strain evidence="3">ATCC 7906 / DSM 604 / BCRC 14475 / CIP 104303 / KCTC 5404 / NCIMB 10678 / 9a</strain>
    </source>
</reference>
<evidence type="ECO:0000313" key="3">
    <source>
        <dbReference type="Proteomes" id="UP000006094"/>
    </source>
</evidence>
<gene>
    <name evidence="2" type="ordered locus">Curi_c06430</name>
</gene>
<evidence type="ECO:0000256" key="1">
    <source>
        <dbReference type="SAM" id="Phobius"/>
    </source>
</evidence>
<accession>K0AZB6</accession>
<name>K0AZB6_GOTA9</name>
<protein>
    <recommendedName>
        <fullName evidence="4">Zinc-ribbon domain-containing protein</fullName>
    </recommendedName>
</protein>
<sequence length="173" mass="20320">MRCNSCGSEVKEHYQFCSRCGYWLDAEESSKRNRELMKTFLFLITTFVILFVIIYRIHSDFDSFISHQLPMQLSTEDTVQKILGTWICEDDKGVFDYIKFESTKFELNYTEEGRSMSGTYSIEDSNTLTLYISMVNDDSIPEDLDMVHKFHFEDDDTLVVIFNGITNVFKRQV</sequence>
<proteinExistence type="predicted"/>
<dbReference type="Proteomes" id="UP000006094">
    <property type="component" value="Chromosome"/>
</dbReference>
<evidence type="ECO:0000313" key="2">
    <source>
        <dbReference type="EMBL" id="AFS77716.1"/>
    </source>
</evidence>
<dbReference type="OrthoDB" id="1815571at2"/>
<organism evidence="2 3">
    <name type="scientific">Gottschalkia acidurici (strain ATCC 7906 / DSM 604 / BCRC 14475 / CIP 104303 / KCTC 5404 / NCIMB 10678 / 9a)</name>
    <name type="common">Clostridium acidurici</name>
    <dbReference type="NCBI Taxonomy" id="1128398"/>
    <lineage>
        <taxon>Bacteria</taxon>
        <taxon>Bacillati</taxon>
        <taxon>Bacillota</taxon>
        <taxon>Tissierellia</taxon>
        <taxon>Tissierellales</taxon>
        <taxon>Gottschalkiaceae</taxon>
        <taxon>Gottschalkia</taxon>
    </lineage>
</organism>
<keyword evidence="1" id="KW-1133">Transmembrane helix</keyword>
<dbReference type="RefSeq" id="WP_014966853.1">
    <property type="nucleotide sequence ID" value="NC_018664.1"/>
</dbReference>
<dbReference type="AlphaFoldDB" id="K0AZB6"/>
<feature type="transmembrane region" description="Helical" evidence="1">
    <location>
        <begin position="40"/>
        <end position="58"/>
    </location>
</feature>
<dbReference type="EMBL" id="CP003326">
    <property type="protein sequence ID" value="AFS77716.1"/>
    <property type="molecule type" value="Genomic_DNA"/>
</dbReference>
<keyword evidence="3" id="KW-1185">Reference proteome</keyword>
<keyword evidence="1" id="KW-0812">Transmembrane</keyword>